<sequence>MFAWFCRAIGLALALAIVIPDYKKTGDLITAIVWLCFFLVAFELLYWLSKLESLGASAMMEKIKAFFGLKPR</sequence>
<protein>
    <submittedName>
        <fullName evidence="2">Uncharacterized protein</fullName>
    </submittedName>
</protein>
<dbReference type="EMBL" id="JAAAXJ010000003">
    <property type="protein sequence ID" value="NBJ24108.1"/>
    <property type="molecule type" value="Genomic_DNA"/>
</dbReference>
<gene>
    <name evidence="2" type="ORF">GR303_07030</name>
</gene>
<dbReference type="Proteomes" id="UP000818323">
    <property type="component" value="Unassembled WGS sequence"/>
</dbReference>
<feature type="transmembrane region" description="Helical" evidence="1">
    <location>
        <begin position="32"/>
        <end position="49"/>
    </location>
</feature>
<reference evidence="2 3" key="1">
    <citation type="submission" date="2020-01" db="EMBL/GenBank/DDBJ databases">
        <title>Microvirga sp. nov., an arsenate reduction bacterium isolated from Tibet hotspring sediments.</title>
        <authorList>
            <person name="Yuan C.-G."/>
        </authorList>
    </citation>
    <scope>NUCLEOTIDE SEQUENCE [LARGE SCALE GENOMIC DNA]</scope>
    <source>
        <strain evidence="2 3">SYSU G3D203</strain>
    </source>
</reference>
<name>A0ABW9YYB5_9HYPH</name>
<accession>A0ABW9YYB5</accession>
<keyword evidence="3" id="KW-1185">Reference proteome</keyword>
<evidence type="ECO:0000313" key="2">
    <source>
        <dbReference type="EMBL" id="NBJ24108.1"/>
    </source>
</evidence>
<keyword evidence="1" id="KW-0472">Membrane</keyword>
<proteinExistence type="predicted"/>
<comment type="caution">
    <text evidence="2">The sequence shown here is derived from an EMBL/GenBank/DDBJ whole genome shotgun (WGS) entry which is preliminary data.</text>
</comment>
<evidence type="ECO:0000313" key="3">
    <source>
        <dbReference type="Proteomes" id="UP000818323"/>
    </source>
</evidence>
<keyword evidence="1" id="KW-1133">Transmembrane helix</keyword>
<dbReference type="RefSeq" id="WP_161725989.1">
    <property type="nucleotide sequence ID" value="NZ_JAAAXI010000027.1"/>
</dbReference>
<organism evidence="2 3">
    <name type="scientific">Microvirga arsenatis</name>
    <dbReference type="NCBI Taxonomy" id="2692265"/>
    <lineage>
        <taxon>Bacteria</taxon>
        <taxon>Pseudomonadati</taxon>
        <taxon>Pseudomonadota</taxon>
        <taxon>Alphaproteobacteria</taxon>
        <taxon>Hyphomicrobiales</taxon>
        <taxon>Methylobacteriaceae</taxon>
        <taxon>Microvirga</taxon>
    </lineage>
</organism>
<keyword evidence="1" id="KW-0812">Transmembrane</keyword>
<evidence type="ECO:0000256" key="1">
    <source>
        <dbReference type="SAM" id="Phobius"/>
    </source>
</evidence>